<organism evidence="1 2">
    <name type="scientific">Spiromyces aspiralis</name>
    <dbReference type="NCBI Taxonomy" id="68401"/>
    <lineage>
        <taxon>Eukaryota</taxon>
        <taxon>Fungi</taxon>
        <taxon>Fungi incertae sedis</taxon>
        <taxon>Zoopagomycota</taxon>
        <taxon>Kickxellomycotina</taxon>
        <taxon>Kickxellomycetes</taxon>
        <taxon>Kickxellales</taxon>
        <taxon>Kickxellaceae</taxon>
        <taxon>Spiromyces</taxon>
    </lineage>
</organism>
<keyword evidence="2" id="KW-1185">Reference proteome</keyword>
<gene>
    <name evidence="1" type="primary">YKT6</name>
    <name evidence="1" type="ORF">EV182_006402</name>
</gene>
<accession>A0ACC1HSK4</accession>
<evidence type="ECO:0000313" key="2">
    <source>
        <dbReference type="Proteomes" id="UP001145114"/>
    </source>
</evidence>
<proteinExistence type="predicted"/>
<protein>
    <submittedName>
        <fullName evidence="1">Palmitoyltransferase</fullName>
    </submittedName>
</protein>
<evidence type="ECO:0000313" key="1">
    <source>
        <dbReference type="EMBL" id="KAJ1677329.1"/>
    </source>
</evidence>
<name>A0ACC1HSK4_9FUNG</name>
<dbReference type="Proteomes" id="UP001145114">
    <property type="component" value="Unassembled WGS sequence"/>
</dbReference>
<dbReference type="EMBL" id="JAMZIH010002616">
    <property type="protein sequence ID" value="KAJ1677329.1"/>
    <property type="molecule type" value="Genomic_DNA"/>
</dbReference>
<comment type="caution">
    <text evidence="1">The sequence shown here is derived from an EMBL/GenBank/DDBJ whole genome shotgun (WGS) entry which is preliminary data.</text>
</comment>
<reference evidence="1" key="1">
    <citation type="submission" date="2022-06" db="EMBL/GenBank/DDBJ databases">
        <title>Phylogenomic reconstructions and comparative analyses of Kickxellomycotina fungi.</title>
        <authorList>
            <person name="Reynolds N.K."/>
            <person name="Stajich J.E."/>
            <person name="Barry K."/>
            <person name="Grigoriev I.V."/>
            <person name="Crous P."/>
            <person name="Smith M.E."/>
        </authorList>
    </citation>
    <scope>NUCLEOTIDE SEQUENCE</scope>
    <source>
        <strain evidence="1">RSA 2271</strain>
    </source>
</reference>
<sequence>MKIYFIGIYRSDGPSTTVELCSKSDLSSFGFFYRTPALEFMRFFSHTIAERTEPNQRQQVEKQDTEYYGYVHKRSDQLSAVVVTDREYPQRVAFALISKLLDEFSESFPPQVWKGAKEGGIQFDALADYIAKYQDPTQADSIMKIHQTLDETQAVLHQTIEAVLKRGEKLDDLISWSNELSIQSKVFYSQAKKTNSCCSIM</sequence>